<dbReference type="EMBL" id="CYKH01000068">
    <property type="protein sequence ID" value="CUI11278.1"/>
    <property type="molecule type" value="Genomic_DNA"/>
</dbReference>
<sequence>MSHADSLWTLDERLSDDPCSVWLSSRHTGHKEQTSTSTQLLNDVNVCQARQWGPRLLKLLPHNIPRISSSSAPSTVEEPLHWNQKQPVTAPSQNSKVPPTLQGIIHRASPSHLHSEAVTVHVSTEKDTTHIRLPLRLHGYIQPLTPWDDAIRFLVAGASPRAQDLASPFQSTNDGAMVVLPSWKCRGSASLLQQYGYLHAQFWPSSSSAEKRQQGSDAFPWAASVGLHLHHAIVRRRDHRPLLSTLEVDAVHDGQPFSSQWLKSCGIGLEVIPSRDPRWTLRSALHQLAAVDPLLRLARNSNTSSCGGIHGIDDASRSSSRQYSVGASYDSTTQRSLAGRFV</sequence>
<organism evidence="2 3">
    <name type="scientific">Bodo saltans</name>
    <name type="common">Flagellated protozoan</name>
    <dbReference type="NCBI Taxonomy" id="75058"/>
    <lineage>
        <taxon>Eukaryota</taxon>
        <taxon>Discoba</taxon>
        <taxon>Euglenozoa</taxon>
        <taxon>Kinetoplastea</taxon>
        <taxon>Metakinetoplastina</taxon>
        <taxon>Eubodonida</taxon>
        <taxon>Bodonidae</taxon>
        <taxon>Bodo</taxon>
    </lineage>
</organism>
<gene>
    <name evidence="2" type="ORF">BSAL_51715</name>
</gene>
<feature type="compositionally biased region" description="Polar residues" evidence="1">
    <location>
        <begin position="83"/>
        <end position="97"/>
    </location>
</feature>
<dbReference type="Proteomes" id="UP000051952">
    <property type="component" value="Unassembled WGS sequence"/>
</dbReference>
<dbReference type="AlphaFoldDB" id="A0A0S4KK60"/>
<name>A0A0S4KK60_BODSA</name>
<evidence type="ECO:0000313" key="2">
    <source>
        <dbReference type="EMBL" id="CUI11278.1"/>
    </source>
</evidence>
<protein>
    <submittedName>
        <fullName evidence="2">Uncharacterized protein</fullName>
    </submittedName>
</protein>
<reference evidence="3" key="1">
    <citation type="submission" date="2015-09" db="EMBL/GenBank/DDBJ databases">
        <authorList>
            <consortium name="Pathogen Informatics"/>
        </authorList>
    </citation>
    <scope>NUCLEOTIDE SEQUENCE [LARGE SCALE GENOMIC DNA]</scope>
    <source>
        <strain evidence="3">Lake Konstanz</strain>
    </source>
</reference>
<accession>A0A0S4KK60</accession>
<keyword evidence="3" id="KW-1185">Reference proteome</keyword>
<proteinExistence type="predicted"/>
<evidence type="ECO:0000313" key="3">
    <source>
        <dbReference type="Proteomes" id="UP000051952"/>
    </source>
</evidence>
<dbReference type="VEuPathDB" id="TriTrypDB:BSAL_51715"/>
<feature type="region of interest" description="Disordered" evidence="1">
    <location>
        <begin position="69"/>
        <end position="97"/>
    </location>
</feature>
<evidence type="ECO:0000256" key="1">
    <source>
        <dbReference type="SAM" id="MobiDB-lite"/>
    </source>
</evidence>